<dbReference type="EMBL" id="CP022685">
    <property type="protein sequence ID" value="ATL29423.1"/>
    <property type="molecule type" value="Genomic_DNA"/>
</dbReference>
<dbReference type="GO" id="GO:0030170">
    <property type="term" value="F:pyridoxal phosphate binding"/>
    <property type="evidence" value="ECO:0007669"/>
    <property type="project" value="InterPro"/>
</dbReference>
<evidence type="ECO:0000256" key="2">
    <source>
        <dbReference type="ARBA" id="ARBA00022898"/>
    </source>
</evidence>
<protein>
    <submittedName>
        <fullName evidence="7">Transcriptional regulator, GntR family domain / Aspartate aminotransferase</fullName>
        <ecNumber evidence="7">2.6.1.1</ecNumber>
    </submittedName>
</protein>
<dbReference type="GO" id="GO:0003677">
    <property type="term" value="F:DNA binding"/>
    <property type="evidence" value="ECO:0007669"/>
    <property type="project" value="UniProtKB-KW"/>
</dbReference>
<evidence type="ECO:0000313" key="8">
    <source>
        <dbReference type="Proteomes" id="UP000221011"/>
    </source>
</evidence>
<evidence type="ECO:0000256" key="3">
    <source>
        <dbReference type="ARBA" id="ARBA00023015"/>
    </source>
</evidence>
<dbReference type="EC" id="2.6.1.1" evidence="7"/>
<name>A0A291QD84_9ACTN</name>
<dbReference type="SMART" id="SM00345">
    <property type="entry name" value="HTH_GNTR"/>
    <property type="match status" value="1"/>
</dbReference>
<dbReference type="Pfam" id="PF00155">
    <property type="entry name" value="Aminotran_1_2"/>
    <property type="match status" value="1"/>
</dbReference>
<keyword evidence="2" id="KW-0663">Pyridoxal phosphate</keyword>
<gene>
    <name evidence="7" type="ORF">KY5_4405</name>
</gene>
<dbReference type="InterPro" id="IPR004839">
    <property type="entry name" value="Aminotransferase_I/II_large"/>
</dbReference>
<dbReference type="CDD" id="cd07377">
    <property type="entry name" value="WHTH_GntR"/>
    <property type="match status" value="1"/>
</dbReference>
<dbReference type="KEGG" id="sfk:KY5_4405"/>
<dbReference type="PANTHER" id="PTHR46577:SF1">
    <property type="entry name" value="HTH-TYPE TRANSCRIPTIONAL REGULATORY PROTEIN GABR"/>
    <property type="match status" value="1"/>
</dbReference>
<keyword evidence="3" id="KW-0805">Transcription regulation</keyword>
<dbReference type="Gene3D" id="3.40.640.10">
    <property type="entry name" value="Type I PLP-dependent aspartate aminotransferase-like (Major domain)"/>
    <property type="match status" value="1"/>
</dbReference>
<keyword evidence="8" id="KW-1185">Reference proteome</keyword>
<evidence type="ECO:0000256" key="5">
    <source>
        <dbReference type="ARBA" id="ARBA00023163"/>
    </source>
</evidence>
<dbReference type="Gene3D" id="3.90.1150.10">
    <property type="entry name" value="Aspartate Aminotransferase, domain 1"/>
    <property type="match status" value="1"/>
</dbReference>
<dbReference type="GO" id="GO:0003700">
    <property type="term" value="F:DNA-binding transcription factor activity"/>
    <property type="evidence" value="ECO:0007669"/>
    <property type="project" value="InterPro"/>
</dbReference>
<organism evidence="7 8">
    <name type="scientific">Streptomyces formicae</name>
    <dbReference type="NCBI Taxonomy" id="1616117"/>
    <lineage>
        <taxon>Bacteria</taxon>
        <taxon>Bacillati</taxon>
        <taxon>Actinomycetota</taxon>
        <taxon>Actinomycetes</taxon>
        <taxon>Kitasatosporales</taxon>
        <taxon>Streptomycetaceae</taxon>
        <taxon>Streptomyces</taxon>
    </lineage>
</organism>
<keyword evidence="5" id="KW-0804">Transcription</keyword>
<sequence length="478" mass="49062">MRRDEFRRVADEVAAEIASGVLRPGERLPTQRAFARARGIANSTAIRVYGELTRRGLVVGEVGRGTFVRASAPHAGGAALTERAAADAAGPPPPAVNLELNYPVTPGQSELMSKGLAPLLRPDVLLDATRTAAPAGTPQARDAAAEVLARAGWRPEPERLLFAGNGRQAIAAALSSLCGPGGRVGVEELTYPLVKSIAGRIGVRLVPVAVDEQGMVPEALADAHRSAPLSAVYVQPTLQNPLSVTAGEGRRAQLAAVLREYGITAVEDATWGFLVPDGPRGLPGSGPGPLAPLAAHAPERTVLVDSLSKRLAPGLTVGMLAAPPGLVETLADGLRAGAWTAPAFSLEAAVRWIADGTVAAVVEAKRADAAARQRILRERLGVDAAGRVRAGGRVRTDPGAYYCWWDLPSRWRAEPFVAASAARGVAVTPGAAFAAGGHLTPDAVRIGLASPPTEVLGEALGVLAEVAEGVPGATGAAG</sequence>
<dbReference type="InterPro" id="IPR015421">
    <property type="entry name" value="PyrdxlP-dep_Trfase_major"/>
</dbReference>
<dbReference type="InterPro" id="IPR036388">
    <property type="entry name" value="WH-like_DNA-bd_sf"/>
</dbReference>
<evidence type="ECO:0000259" key="6">
    <source>
        <dbReference type="PROSITE" id="PS50949"/>
    </source>
</evidence>
<dbReference type="InterPro" id="IPR000524">
    <property type="entry name" value="Tscrpt_reg_HTH_GntR"/>
</dbReference>
<dbReference type="SUPFAM" id="SSF46785">
    <property type="entry name" value="Winged helix' DNA-binding domain"/>
    <property type="match status" value="1"/>
</dbReference>
<dbReference type="PROSITE" id="PS50949">
    <property type="entry name" value="HTH_GNTR"/>
    <property type="match status" value="1"/>
</dbReference>
<reference evidence="7 8" key="1">
    <citation type="submission" date="2017-08" db="EMBL/GenBank/DDBJ databases">
        <title>Complete Genome Sequence of Streptomyces formicae KY5, the formicamycin producer.</title>
        <authorList>
            <person name="Holmes N.A."/>
            <person name="Devine R."/>
            <person name="Qin Z."/>
            <person name="Seipke R.F."/>
            <person name="Wilkinson B."/>
            <person name="Hutchings M.I."/>
        </authorList>
    </citation>
    <scope>NUCLEOTIDE SEQUENCE [LARGE SCALE GENOMIC DNA]</scope>
    <source>
        <strain evidence="7 8">KY5</strain>
    </source>
</reference>
<evidence type="ECO:0000256" key="4">
    <source>
        <dbReference type="ARBA" id="ARBA00023125"/>
    </source>
</evidence>
<dbReference type="InterPro" id="IPR015422">
    <property type="entry name" value="PyrdxlP-dep_Trfase_small"/>
</dbReference>
<dbReference type="InterPro" id="IPR051446">
    <property type="entry name" value="HTH_trans_reg/aminotransferase"/>
</dbReference>
<dbReference type="GO" id="GO:0004069">
    <property type="term" value="F:L-aspartate:2-oxoglutarate aminotransferase activity"/>
    <property type="evidence" value="ECO:0007669"/>
    <property type="project" value="UniProtKB-EC"/>
</dbReference>
<dbReference type="Gene3D" id="1.10.10.10">
    <property type="entry name" value="Winged helix-like DNA-binding domain superfamily/Winged helix DNA-binding domain"/>
    <property type="match status" value="1"/>
</dbReference>
<feature type="domain" description="HTH gntR-type" evidence="6">
    <location>
        <begin position="3"/>
        <end position="71"/>
    </location>
</feature>
<dbReference type="RefSeq" id="WP_098243931.1">
    <property type="nucleotide sequence ID" value="NZ_CP022685.1"/>
</dbReference>
<dbReference type="InterPro" id="IPR015424">
    <property type="entry name" value="PyrdxlP-dep_Trfase"/>
</dbReference>
<evidence type="ECO:0000256" key="1">
    <source>
        <dbReference type="ARBA" id="ARBA00005384"/>
    </source>
</evidence>
<proteinExistence type="inferred from homology"/>
<keyword evidence="7" id="KW-0808">Transferase</keyword>
<dbReference type="Proteomes" id="UP000221011">
    <property type="component" value="Chromosome"/>
</dbReference>
<evidence type="ECO:0000313" key="7">
    <source>
        <dbReference type="EMBL" id="ATL29423.1"/>
    </source>
</evidence>
<dbReference type="CDD" id="cd00609">
    <property type="entry name" value="AAT_like"/>
    <property type="match status" value="1"/>
</dbReference>
<keyword evidence="4" id="KW-0238">DNA-binding</keyword>
<dbReference type="AlphaFoldDB" id="A0A291QD84"/>
<dbReference type="InterPro" id="IPR036390">
    <property type="entry name" value="WH_DNA-bd_sf"/>
</dbReference>
<comment type="similarity">
    <text evidence="1">In the C-terminal section; belongs to the class-I pyridoxal-phosphate-dependent aminotransferase family.</text>
</comment>
<dbReference type="Pfam" id="PF00392">
    <property type="entry name" value="GntR"/>
    <property type="match status" value="1"/>
</dbReference>
<accession>A0A291QD84</accession>
<dbReference type="SUPFAM" id="SSF53383">
    <property type="entry name" value="PLP-dependent transferases"/>
    <property type="match status" value="1"/>
</dbReference>
<keyword evidence="7" id="KW-0032">Aminotransferase</keyword>
<dbReference type="PANTHER" id="PTHR46577">
    <property type="entry name" value="HTH-TYPE TRANSCRIPTIONAL REGULATORY PROTEIN GABR"/>
    <property type="match status" value="1"/>
</dbReference>